<evidence type="ECO:0000313" key="5">
    <source>
        <dbReference type="EMBL" id="KAG6392638.1"/>
    </source>
</evidence>
<evidence type="ECO:0000313" key="6">
    <source>
        <dbReference type="Proteomes" id="UP000298416"/>
    </source>
</evidence>
<evidence type="ECO:0000256" key="4">
    <source>
        <dbReference type="SAM" id="Phobius"/>
    </source>
</evidence>
<keyword evidence="2" id="KW-0813">Transport</keyword>
<dbReference type="AlphaFoldDB" id="A0A8X8Z5Z3"/>
<dbReference type="PANTHER" id="PTHR31651:SF3">
    <property type="entry name" value="PROTEIN PIN-LIKES 7"/>
    <property type="match status" value="1"/>
</dbReference>
<dbReference type="GO" id="GO:0080162">
    <property type="term" value="P:endoplasmic reticulum to cytosol auxin transport"/>
    <property type="evidence" value="ECO:0007669"/>
    <property type="project" value="InterPro"/>
</dbReference>
<dbReference type="GO" id="GO:0012505">
    <property type="term" value="C:endomembrane system"/>
    <property type="evidence" value="ECO:0007669"/>
    <property type="project" value="UniProtKB-SubCell"/>
</dbReference>
<proteinExistence type="predicted"/>
<accession>A0A8X8Z5Z3</accession>
<protein>
    <submittedName>
        <fullName evidence="5">Uncharacterized protein</fullName>
    </submittedName>
</protein>
<evidence type="ECO:0000256" key="2">
    <source>
        <dbReference type="ARBA" id="ARBA00022448"/>
    </source>
</evidence>
<comment type="caution">
    <text evidence="5">The sequence shown here is derived from an EMBL/GenBank/DDBJ whole genome shotgun (WGS) entry which is preliminary data.</text>
</comment>
<keyword evidence="4" id="KW-0472">Membrane</keyword>
<reference evidence="5" key="1">
    <citation type="submission" date="2018-01" db="EMBL/GenBank/DDBJ databases">
        <authorList>
            <person name="Mao J.F."/>
        </authorList>
    </citation>
    <scope>NUCLEOTIDE SEQUENCE</scope>
    <source>
        <strain evidence="5">Huo1</strain>
        <tissue evidence="5">Leaf</tissue>
    </source>
</reference>
<evidence type="ECO:0000256" key="1">
    <source>
        <dbReference type="ARBA" id="ARBA00004308"/>
    </source>
</evidence>
<sequence>MVGAFMATDYLNLLPPDARSYMNKIVFVAFTPSLVFGSLNGGTAAVKYRAALVEDIPSKDLEADDGIHKSLLLQPVFGRGANVVAAILGFIFGAVAWLGDVIIGENAPLGVIYDSISLPTDPLFRFVLMIQFTLPPAMNIGANDVVLGTMTQLFDVAQEECVRRVATSLLAGDAAEVGEGEVFEEDVVAEDISEVGGGGNAEEGVGDGEEGEGGAGGEIGG</sequence>
<gene>
    <name evidence="5" type="ORF">SASPL_146862</name>
</gene>
<dbReference type="PANTHER" id="PTHR31651">
    <property type="match status" value="1"/>
</dbReference>
<feature type="transmembrane region" description="Helical" evidence="4">
    <location>
        <begin position="83"/>
        <end position="103"/>
    </location>
</feature>
<feature type="transmembrane region" description="Helical" evidence="4">
    <location>
        <begin position="20"/>
        <end position="39"/>
    </location>
</feature>
<organism evidence="5">
    <name type="scientific">Salvia splendens</name>
    <name type="common">Scarlet sage</name>
    <dbReference type="NCBI Taxonomy" id="180675"/>
    <lineage>
        <taxon>Eukaryota</taxon>
        <taxon>Viridiplantae</taxon>
        <taxon>Streptophyta</taxon>
        <taxon>Embryophyta</taxon>
        <taxon>Tracheophyta</taxon>
        <taxon>Spermatophyta</taxon>
        <taxon>Magnoliopsida</taxon>
        <taxon>eudicotyledons</taxon>
        <taxon>Gunneridae</taxon>
        <taxon>Pentapetalae</taxon>
        <taxon>asterids</taxon>
        <taxon>lamiids</taxon>
        <taxon>Lamiales</taxon>
        <taxon>Lamiaceae</taxon>
        <taxon>Nepetoideae</taxon>
        <taxon>Mentheae</taxon>
        <taxon>Salviinae</taxon>
        <taxon>Salvia</taxon>
        <taxon>Salvia subgen. Calosphace</taxon>
        <taxon>core Calosphace</taxon>
    </lineage>
</organism>
<feature type="region of interest" description="Disordered" evidence="3">
    <location>
        <begin position="193"/>
        <end position="221"/>
    </location>
</feature>
<keyword evidence="6" id="KW-1185">Reference proteome</keyword>
<evidence type="ECO:0000256" key="3">
    <source>
        <dbReference type="SAM" id="MobiDB-lite"/>
    </source>
</evidence>
<keyword evidence="4" id="KW-0812">Transmembrane</keyword>
<dbReference type="Proteomes" id="UP000298416">
    <property type="component" value="Unassembled WGS sequence"/>
</dbReference>
<dbReference type="InterPro" id="IPR045033">
    <property type="entry name" value="PILS1/3/4/5/7"/>
</dbReference>
<keyword evidence="4" id="KW-1133">Transmembrane helix</keyword>
<name>A0A8X8Z5Z3_SALSN</name>
<dbReference type="EMBL" id="PNBA02000018">
    <property type="protein sequence ID" value="KAG6392638.1"/>
    <property type="molecule type" value="Genomic_DNA"/>
</dbReference>
<comment type="subcellular location">
    <subcellularLocation>
        <location evidence="1">Endomembrane system</location>
    </subcellularLocation>
</comment>
<reference evidence="5" key="2">
    <citation type="submission" date="2020-08" db="EMBL/GenBank/DDBJ databases">
        <title>Plant Genome Project.</title>
        <authorList>
            <person name="Zhang R.-G."/>
        </authorList>
    </citation>
    <scope>NUCLEOTIDE SEQUENCE</scope>
    <source>
        <strain evidence="5">Huo1</strain>
        <tissue evidence="5">Leaf</tissue>
    </source>
</reference>